<dbReference type="STRING" id="1821621.A8C75_15750"/>
<dbReference type="InterPro" id="IPR011663">
    <property type="entry name" value="UTRA"/>
</dbReference>
<keyword evidence="2" id="KW-0238">DNA-binding</keyword>
<dbReference type="InterPro" id="IPR028978">
    <property type="entry name" value="Chorismate_lyase_/UTRA_dom_sf"/>
</dbReference>
<evidence type="ECO:0000256" key="2">
    <source>
        <dbReference type="ARBA" id="ARBA00023125"/>
    </source>
</evidence>
<dbReference type="InterPro" id="IPR036388">
    <property type="entry name" value="WH-like_DNA-bd_sf"/>
</dbReference>
<dbReference type="Proteomes" id="UP000078070">
    <property type="component" value="Chromosome"/>
</dbReference>
<dbReference type="KEGG" id="mars:A8C75_15750"/>
<dbReference type="RefSeq" id="WP_067384492.1">
    <property type="nucleotide sequence ID" value="NZ_CP015839.1"/>
</dbReference>
<dbReference type="AlphaFoldDB" id="A0A1A9F0B4"/>
<dbReference type="InterPro" id="IPR000524">
    <property type="entry name" value="Tscrpt_reg_HTH_GntR"/>
</dbReference>
<keyword evidence="1" id="KW-0805">Transcription regulation</keyword>
<dbReference type="Pfam" id="PF07702">
    <property type="entry name" value="UTRA"/>
    <property type="match status" value="1"/>
</dbReference>
<dbReference type="EMBL" id="CP015839">
    <property type="protein sequence ID" value="ANG63784.1"/>
    <property type="molecule type" value="Genomic_DNA"/>
</dbReference>
<accession>A0A1A9F0B4</accession>
<evidence type="ECO:0000256" key="3">
    <source>
        <dbReference type="ARBA" id="ARBA00023163"/>
    </source>
</evidence>
<reference evidence="5 6" key="2">
    <citation type="journal article" date="2018" name="Int. J. Syst. Evol. Microbiol.">
        <title>Marinobacterium aestuarii sp. nov., a benzene-degrading marine bacterium isolated from estuary sediment.</title>
        <authorList>
            <person name="Bae S.S."/>
            <person name="Jung J."/>
            <person name="Chung D."/>
            <person name="Baek K."/>
        </authorList>
    </citation>
    <scope>NUCLEOTIDE SEQUENCE [LARGE SCALE GENOMIC DNA]</scope>
    <source>
        <strain evidence="5 6">ST58-10</strain>
    </source>
</reference>
<dbReference type="OrthoDB" id="6626198at2"/>
<dbReference type="SUPFAM" id="SSF64288">
    <property type="entry name" value="Chorismate lyase-like"/>
    <property type="match status" value="1"/>
</dbReference>
<keyword evidence="6" id="KW-1185">Reference proteome</keyword>
<dbReference type="PROSITE" id="PS50949">
    <property type="entry name" value="HTH_GNTR"/>
    <property type="match status" value="1"/>
</dbReference>
<dbReference type="GO" id="GO:0003700">
    <property type="term" value="F:DNA-binding transcription factor activity"/>
    <property type="evidence" value="ECO:0007669"/>
    <property type="project" value="InterPro"/>
</dbReference>
<dbReference type="PANTHER" id="PTHR44846">
    <property type="entry name" value="MANNOSYL-D-GLYCERATE TRANSPORT/METABOLISM SYSTEM REPRESSOR MNGR-RELATED"/>
    <property type="match status" value="1"/>
</dbReference>
<dbReference type="SMART" id="SM00345">
    <property type="entry name" value="HTH_GNTR"/>
    <property type="match status" value="1"/>
</dbReference>
<dbReference type="InterPro" id="IPR012702">
    <property type="entry name" value="CP_lyase_PhnF"/>
</dbReference>
<evidence type="ECO:0000256" key="1">
    <source>
        <dbReference type="ARBA" id="ARBA00023015"/>
    </source>
</evidence>
<keyword evidence="3" id="KW-0804">Transcription</keyword>
<proteinExistence type="predicted"/>
<evidence type="ECO:0000313" key="5">
    <source>
        <dbReference type="EMBL" id="ANG63784.1"/>
    </source>
</evidence>
<dbReference type="Pfam" id="PF00392">
    <property type="entry name" value="GntR"/>
    <property type="match status" value="1"/>
</dbReference>
<evidence type="ECO:0000313" key="6">
    <source>
        <dbReference type="Proteomes" id="UP000078070"/>
    </source>
</evidence>
<name>A0A1A9F0B4_9GAMM</name>
<evidence type="ECO:0000259" key="4">
    <source>
        <dbReference type="PROSITE" id="PS50949"/>
    </source>
</evidence>
<dbReference type="NCBIfam" id="TIGR02325">
    <property type="entry name" value="C_P_lyase_phnF"/>
    <property type="match status" value="1"/>
</dbReference>
<dbReference type="InterPro" id="IPR050679">
    <property type="entry name" value="Bact_HTH_transcr_reg"/>
</dbReference>
<dbReference type="PANTHER" id="PTHR44846:SF16">
    <property type="entry name" value="TRANSCRIPTIONAL REGULATOR PHNF-RELATED"/>
    <property type="match status" value="1"/>
</dbReference>
<dbReference type="Gene3D" id="3.40.1410.10">
    <property type="entry name" value="Chorismate lyase-like"/>
    <property type="match status" value="1"/>
</dbReference>
<dbReference type="InterPro" id="IPR036390">
    <property type="entry name" value="WH_DNA-bd_sf"/>
</dbReference>
<protein>
    <submittedName>
        <fullName evidence="5">Phosphonate metabolism transcriptional regulator PhnF</fullName>
    </submittedName>
</protein>
<organism evidence="5 6">
    <name type="scientific">Marinobacterium aestuarii</name>
    <dbReference type="NCBI Taxonomy" id="1821621"/>
    <lineage>
        <taxon>Bacteria</taxon>
        <taxon>Pseudomonadati</taxon>
        <taxon>Pseudomonadota</taxon>
        <taxon>Gammaproteobacteria</taxon>
        <taxon>Oceanospirillales</taxon>
        <taxon>Oceanospirillaceae</taxon>
        <taxon>Marinobacterium</taxon>
    </lineage>
</organism>
<dbReference type="PRINTS" id="PR00035">
    <property type="entry name" value="HTHGNTR"/>
</dbReference>
<dbReference type="SUPFAM" id="SSF46785">
    <property type="entry name" value="Winged helix' DNA-binding domain"/>
    <property type="match status" value="1"/>
</dbReference>
<gene>
    <name evidence="5" type="ORF">A8C75_15750</name>
</gene>
<sequence length="230" mass="26491">MAVYLKIATELRDEIRHQYQIGDFLPPEKQLAERFNVNRHTLRRAVDELVQDGLVRRFQGIGNQIAKPKIDYVLHDRASYSHNLASIGLSLETRVLNCRLEKLRPGLADRLKLPANTAYVLLTTCRLIDGRSACLIRHHLFDVELEKMQAFHSGSLHQFLLQQFNCPLKRGNTRLRARMPNFEECNQLQLGRGVPVLEVHTQNFHATTGALKEYSLSLSRSDMFEYSLEP</sequence>
<dbReference type="CDD" id="cd07377">
    <property type="entry name" value="WHTH_GntR"/>
    <property type="match status" value="1"/>
</dbReference>
<dbReference type="SMART" id="SM00866">
    <property type="entry name" value="UTRA"/>
    <property type="match status" value="1"/>
</dbReference>
<dbReference type="GO" id="GO:0003677">
    <property type="term" value="F:DNA binding"/>
    <property type="evidence" value="ECO:0007669"/>
    <property type="project" value="UniProtKB-KW"/>
</dbReference>
<dbReference type="Gene3D" id="1.10.10.10">
    <property type="entry name" value="Winged helix-like DNA-binding domain superfamily/Winged helix DNA-binding domain"/>
    <property type="match status" value="1"/>
</dbReference>
<feature type="domain" description="HTH gntR-type" evidence="4">
    <location>
        <begin position="1"/>
        <end position="68"/>
    </location>
</feature>
<reference evidence="6" key="1">
    <citation type="submission" date="2016-05" db="EMBL/GenBank/DDBJ databases">
        <authorList>
            <person name="Baek K."/>
            <person name="Yang S.-J."/>
        </authorList>
    </citation>
    <scope>NUCLEOTIDE SEQUENCE [LARGE SCALE GENOMIC DNA]</scope>
    <source>
        <strain evidence="6">ST58-10</strain>
    </source>
</reference>